<dbReference type="RefSeq" id="WP_030113922.1">
    <property type="nucleotide sequence ID" value="NZ_CP070242.1"/>
</dbReference>
<evidence type="ECO:0000256" key="2">
    <source>
        <dbReference type="ARBA" id="ARBA00023136"/>
    </source>
</evidence>
<evidence type="ECO:0000256" key="4">
    <source>
        <dbReference type="SAM" id="Phobius"/>
    </source>
</evidence>
<keyword evidence="4" id="KW-1133">Transmembrane helix</keyword>
<evidence type="ECO:0000313" key="7">
    <source>
        <dbReference type="Proteomes" id="UP000598054"/>
    </source>
</evidence>
<dbReference type="EMBL" id="CP070249">
    <property type="protein sequence ID" value="QRV44696.1"/>
    <property type="molecule type" value="Genomic_DNA"/>
</dbReference>
<evidence type="ECO:0008006" key="9">
    <source>
        <dbReference type="Google" id="ProtNLM"/>
    </source>
</evidence>
<dbReference type="Proteomes" id="UP000598054">
    <property type="component" value="Chromosome"/>
</dbReference>
<accession>A0ABD7CQI1</accession>
<keyword evidence="7" id="KW-1185">Reference proteome</keyword>
<gene>
    <name evidence="6" type="ORF">I6J41_31035</name>
    <name evidence="5" type="ORF">I6J42_02980</name>
</gene>
<evidence type="ECO:0000256" key="1">
    <source>
        <dbReference type="ARBA" id="ARBA00004370"/>
    </source>
</evidence>
<evidence type="ECO:0000313" key="8">
    <source>
        <dbReference type="Proteomes" id="UP000623926"/>
    </source>
</evidence>
<dbReference type="PANTHER" id="PTHR37042">
    <property type="entry name" value="OUTER MEMBRANE PROTEIN RV1973"/>
    <property type="match status" value="1"/>
</dbReference>
<dbReference type="Proteomes" id="UP000623926">
    <property type="component" value="Chromosome"/>
</dbReference>
<evidence type="ECO:0000313" key="6">
    <source>
        <dbReference type="EMBL" id="QRV44696.1"/>
    </source>
</evidence>
<proteinExistence type="predicted"/>
<evidence type="ECO:0000313" key="5">
    <source>
        <dbReference type="EMBL" id="QRV33110.1"/>
    </source>
</evidence>
<dbReference type="EMBL" id="CP070245">
    <property type="protein sequence ID" value="QRV33110.1"/>
    <property type="molecule type" value="Genomic_DNA"/>
</dbReference>
<sequence length="269" mass="28835">MSTTRHLVNRRRRLATTPPRTAEAETEPGGVRTAAPDGETATGRAPREAVSTGADRDPEAGRESEAGRDSDAAGTGASAGPGDDTATDTPRTKTSRPSRLRVTLPAVLCALTVLLGAFAVWAFTSADRLRDEPARQNSALTDIGRTSEVKGRISEAVGAVFSYDYASPERADRAARTYLTGRAVRQHKDMLADVREQAPRQKLVLTTTVTESGVEFLDGDRARLLVFADQSNTRTGKAEETTYAAAMFAVDAVHRGDTWLIAGIDTFTR</sequence>
<comment type="subcellular location">
    <subcellularLocation>
        <location evidence="1">Membrane</location>
    </subcellularLocation>
</comment>
<evidence type="ECO:0000256" key="3">
    <source>
        <dbReference type="SAM" id="MobiDB-lite"/>
    </source>
</evidence>
<feature type="region of interest" description="Disordered" evidence="3">
    <location>
        <begin position="1"/>
        <end position="98"/>
    </location>
</feature>
<dbReference type="AlphaFoldDB" id="A0ABD7CQI1"/>
<protein>
    <recommendedName>
        <fullName evidence="9">Mce-associated membrane protein</fullName>
    </recommendedName>
</protein>
<feature type="compositionally biased region" description="Basic and acidic residues" evidence="3">
    <location>
        <begin position="54"/>
        <end position="71"/>
    </location>
</feature>
<reference evidence="7 8" key="1">
    <citation type="submission" date="2021-02" db="EMBL/GenBank/DDBJ databases">
        <title>FDA dAtabase for Regulatory Grade micrObial Sequences (FDA-ARGOS): Supporting development and validation of Infectious Disease Dx tests.</title>
        <authorList>
            <person name="Sproer C."/>
            <person name="Gronow S."/>
            <person name="Severitt S."/>
            <person name="Schroder I."/>
            <person name="Tallon L."/>
            <person name="Sadzewicz L."/>
            <person name="Zhao X."/>
            <person name="Boylan J."/>
            <person name="Ott S."/>
            <person name="Bowen H."/>
            <person name="Vavikolanu K."/>
            <person name="Mehta A."/>
            <person name="Aluvathingal J."/>
            <person name="Nadendla S."/>
            <person name="Lowell S."/>
            <person name="Myers T."/>
            <person name="Yan Y."/>
            <person name="Sichtig H."/>
        </authorList>
    </citation>
    <scope>NUCLEOTIDE SEQUENCE [LARGE SCALE GENOMIC DNA]</scope>
    <source>
        <strain evidence="6 7">FDAARGOS_1211</strain>
        <strain evidence="5 8">FDAARGOS_1212</strain>
    </source>
</reference>
<dbReference type="GO" id="GO:0016020">
    <property type="term" value="C:membrane"/>
    <property type="evidence" value="ECO:0007669"/>
    <property type="project" value="UniProtKB-SubCell"/>
</dbReference>
<feature type="compositionally biased region" description="Low complexity" evidence="3">
    <location>
        <begin position="72"/>
        <end position="89"/>
    </location>
</feature>
<feature type="transmembrane region" description="Helical" evidence="4">
    <location>
        <begin position="102"/>
        <end position="123"/>
    </location>
</feature>
<keyword evidence="2 4" id="KW-0472">Membrane</keyword>
<keyword evidence="4" id="KW-0812">Transmembrane</keyword>
<dbReference type="GeneID" id="63984047"/>
<name>A0ABD7CQI1_9ACTN</name>
<dbReference type="PANTHER" id="PTHR37042:SF4">
    <property type="entry name" value="OUTER MEMBRANE PROTEIN RV1973"/>
    <property type="match status" value="1"/>
</dbReference>
<organism evidence="5 8">
    <name type="scientific">Streptomyces californicus</name>
    <dbReference type="NCBI Taxonomy" id="67351"/>
    <lineage>
        <taxon>Bacteria</taxon>
        <taxon>Bacillati</taxon>
        <taxon>Actinomycetota</taxon>
        <taxon>Actinomycetes</taxon>
        <taxon>Kitasatosporales</taxon>
        <taxon>Streptomycetaceae</taxon>
        <taxon>Streptomyces</taxon>
    </lineage>
</organism>